<comment type="caution">
    <text evidence="2">The sequence shown here is derived from an EMBL/GenBank/DDBJ whole genome shotgun (WGS) entry which is preliminary data.</text>
</comment>
<feature type="region of interest" description="Disordered" evidence="1">
    <location>
        <begin position="1"/>
        <end position="45"/>
    </location>
</feature>
<sequence>MSNAGNFFIRNTEGEASKKEGGDDDGQKSNYDENGEVEDRGDISAVEIGQSDEVAVVELWALMDAAVGLLALRNPVNKQVDDDDRDQRQGQADAEQQHELQDPAVVEFDRLVGLLECLQW</sequence>
<dbReference type="AlphaFoldDB" id="A0A9P8PU97"/>
<feature type="region of interest" description="Disordered" evidence="1">
    <location>
        <begin position="78"/>
        <end position="101"/>
    </location>
</feature>
<name>A0A9P8PU97_WICPI</name>
<dbReference type="Proteomes" id="UP000774326">
    <property type="component" value="Unassembled WGS sequence"/>
</dbReference>
<dbReference type="EMBL" id="JAEUBG010005116">
    <property type="protein sequence ID" value="KAH3678262.1"/>
    <property type="molecule type" value="Genomic_DNA"/>
</dbReference>
<feature type="compositionally biased region" description="Basic and acidic residues" evidence="1">
    <location>
        <begin position="12"/>
        <end position="42"/>
    </location>
</feature>
<evidence type="ECO:0000313" key="2">
    <source>
        <dbReference type="EMBL" id="KAH3678262.1"/>
    </source>
</evidence>
<proteinExistence type="predicted"/>
<reference evidence="2" key="1">
    <citation type="journal article" date="2021" name="Open Biol.">
        <title>Shared evolutionary footprints suggest mitochondrial oxidative damage underlies multiple complex I losses in fungi.</title>
        <authorList>
            <person name="Schikora-Tamarit M.A."/>
            <person name="Marcet-Houben M."/>
            <person name="Nosek J."/>
            <person name="Gabaldon T."/>
        </authorList>
    </citation>
    <scope>NUCLEOTIDE SEQUENCE</scope>
    <source>
        <strain evidence="2">CBS2887</strain>
    </source>
</reference>
<organism evidence="2 3">
    <name type="scientific">Wickerhamomyces pijperi</name>
    <name type="common">Yeast</name>
    <name type="synonym">Pichia pijperi</name>
    <dbReference type="NCBI Taxonomy" id="599730"/>
    <lineage>
        <taxon>Eukaryota</taxon>
        <taxon>Fungi</taxon>
        <taxon>Dikarya</taxon>
        <taxon>Ascomycota</taxon>
        <taxon>Saccharomycotina</taxon>
        <taxon>Saccharomycetes</taxon>
        <taxon>Phaffomycetales</taxon>
        <taxon>Wickerhamomycetaceae</taxon>
        <taxon>Wickerhamomyces</taxon>
    </lineage>
</organism>
<reference evidence="2" key="2">
    <citation type="submission" date="2021-01" db="EMBL/GenBank/DDBJ databases">
        <authorList>
            <person name="Schikora-Tamarit M.A."/>
        </authorList>
    </citation>
    <scope>NUCLEOTIDE SEQUENCE</scope>
    <source>
        <strain evidence="2">CBS2887</strain>
    </source>
</reference>
<evidence type="ECO:0000313" key="3">
    <source>
        <dbReference type="Proteomes" id="UP000774326"/>
    </source>
</evidence>
<gene>
    <name evidence="2" type="ORF">WICPIJ_008864</name>
</gene>
<accession>A0A9P8PU97</accession>
<evidence type="ECO:0000256" key="1">
    <source>
        <dbReference type="SAM" id="MobiDB-lite"/>
    </source>
</evidence>
<keyword evidence="3" id="KW-1185">Reference proteome</keyword>
<protein>
    <submittedName>
        <fullName evidence="2">Uncharacterized protein</fullName>
    </submittedName>
</protein>